<evidence type="ECO:0000313" key="3">
    <source>
        <dbReference type="Proteomes" id="UP000037069"/>
    </source>
</evidence>
<reference evidence="2 3" key="1">
    <citation type="journal article" date="2015" name="Nat. Commun.">
        <title>Lucilia cuprina genome unlocks parasitic fly biology to underpin future interventions.</title>
        <authorList>
            <person name="Anstead C.A."/>
            <person name="Korhonen P.K."/>
            <person name="Young N.D."/>
            <person name="Hall R.S."/>
            <person name="Jex A.R."/>
            <person name="Murali S.C."/>
            <person name="Hughes D.S."/>
            <person name="Lee S.F."/>
            <person name="Perry T."/>
            <person name="Stroehlein A.J."/>
            <person name="Ansell B.R."/>
            <person name="Breugelmans B."/>
            <person name="Hofmann A."/>
            <person name="Qu J."/>
            <person name="Dugan S."/>
            <person name="Lee S.L."/>
            <person name="Chao H."/>
            <person name="Dinh H."/>
            <person name="Han Y."/>
            <person name="Doddapaneni H.V."/>
            <person name="Worley K.C."/>
            <person name="Muzny D.M."/>
            <person name="Ioannidis P."/>
            <person name="Waterhouse R.M."/>
            <person name="Zdobnov E.M."/>
            <person name="James P.J."/>
            <person name="Bagnall N.H."/>
            <person name="Kotze A.C."/>
            <person name="Gibbs R.A."/>
            <person name="Richards S."/>
            <person name="Batterham P."/>
            <person name="Gasser R.B."/>
        </authorList>
    </citation>
    <scope>NUCLEOTIDE SEQUENCE [LARGE SCALE GENOMIC DNA]</scope>
    <source>
        <strain evidence="2 3">LS</strain>
        <tissue evidence="2">Full body</tissue>
    </source>
</reference>
<dbReference type="Proteomes" id="UP000037069">
    <property type="component" value="Unassembled WGS sequence"/>
</dbReference>
<dbReference type="AlphaFoldDB" id="A0A0L0CD80"/>
<dbReference type="EMBL" id="JRES01000668">
    <property type="protein sequence ID" value="KNC29419.1"/>
    <property type="molecule type" value="Genomic_DNA"/>
</dbReference>
<comment type="caution">
    <text evidence="2">The sequence shown here is derived from an EMBL/GenBank/DDBJ whole genome shotgun (WGS) entry which is preliminary data.</text>
</comment>
<accession>A0A0L0CD80</accession>
<evidence type="ECO:0000313" key="2">
    <source>
        <dbReference type="EMBL" id="KNC29419.1"/>
    </source>
</evidence>
<sequence>MYTTSTKALETLLEISPLGELAKSGELAKQHHCILDTLDVPDRILDTEYVLLPNQQSHSSLVVLQRDYFGKRLDSSSTPAKYLRMVPVIANVQKLPPESSLKTKGRCRSGVSAASYLEYVSMGGISSNVFRALIEVVHLAPLIPKHQILQAITTKPSKSIFLVISEQPHHSQCIENGIETLRSLNRCCQRDHDDVDEDDNDDTTTSMGNE</sequence>
<organism evidence="2 3">
    <name type="scientific">Lucilia cuprina</name>
    <name type="common">Green bottle fly</name>
    <name type="synonym">Australian sheep blowfly</name>
    <dbReference type="NCBI Taxonomy" id="7375"/>
    <lineage>
        <taxon>Eukaryota</taxon>
        <taxon>Metazoa</taxon>
        <taxon>Ecdysozoa</taxon>
        <taxon>Arthropoda</taxon>
        <taxon>Hexapoda</taxon>
        <taxon>Insecta</taxon>
        <taxon>Pterygota</taxon>
        <taxon>Neoptera</taxon>
        <taxon>Endopterygota</taxon>
        <taxon>Diptera</taxon>
        <taxon>Brachycera</taxon>
        <taxon>Muscomorpha</taxon>
        <taxon>Oestroidea</taxon>
        <taxon>Calliphoridae</taxon>
        <taxon>Luciliinae</taxon>
        <taxon>Lucilia</taxon>
    </lineage>
</organism>
<keyword evidence="3" id="KW-1185">Reference proteome</keyword>
<evidence type="ECO:0000256" key="1">
    <source>
        <dbReference type="SAM" id="MobiDB-lite"/>
    </source>
</evidence>
<gene>
    <name evidence="2" type="ORF">FF38_06561</name>
</gene>
<feature type="region of interest" description="Disordered" evidence="1">
    <location>
        <begin position="191"/>
        <end position="210"/>
    </location>
</feature>
<name>A0A0L0CD80_LUCCU</name>
<protein>
    <submittedName>
        <fullName evidence="2">Uncharacterized protein</fullName>
    </submittedName>
</protein>
<proteinExistence type="predicted"/>